<dbReference type="GO" id="GO:0070126">
    <property type="term" value="P:mitochondrial translational termination"/>
    <property type="evidence" value="ECO:0007669"/>
    <property type="project" value="TreeGrafter"/>
</dbReference>
<dbReference type="GeneID" id="18927074"/>
<evidence type="ECO:0000313" key="3">
    <source>
        <dbReference type="Proteomes" id="UP000001072"/>
    </source>
</evidence>
<dbReference type="GO" id="GO:0016150">
    <property type="term" value="F:translation release factor activity, codon nonspecific"/>
    <property type="evidence" value="ECO:0007669"/>
    <property type="project" value="TreeGrafter"/>
</dbReference>
<feature type="non-terminal residue" evidence="2">
    <location>
        <position position="1"/>
    </location>
</feature>
<evidence type="ECO:0000259" key="1">
    <source>
        <dbReference type="PROSITE" id="PS00745"/>
    </source>
</evidence>
<dbReference type="STRING" id="747676.F4R3E7"/>
<dbReference type="InParanoid" id="F4R3E7"/>
<organism evidence="3">
    <name type="scientific">Melampsora larici-populina (strain 98AG31 / pathotype 3-4-7)</name>
    <name type="common">Poplar leaf rust fungus</name>
    <dbReference type="NCBI Taxonomy" id="747676"/>
    <lineage>
        <taxon>Eukaryota</taxon>
        <taxon>Fungi</taxon>
        <taxon>Dikarya</taxon>
        <taxon>Basidiomycota</taxon>
        <taxon>Pucciniomycotina</taxon>
        <taxon>Pucciniomycetes</taxon>
        <taxon>Pucciniales</taxon>
        <taxon>Melampsoraceae</taxon>
        <taxon>Melampsora</taxon>
    </lineage>
</organism>
<feature type="non-terminal residue" evidence="2">
    <location>
        <position position="130"/>
    </location>
</feature>
<dbReference type="Proteomes" id="UP000001072">
    <property type="component" value="Unassembled WGS sequence"/>
</dbReference>
<gene>
    <name evidence="2" type="ORF">MELLADRAFT_29757</name>
</gene>
<dbReference type="GO" id="GO:0004045">
    <property type="term" value="F:peptidyl-tRNA hydrolase activity"/>
    <property type="evidence" value="ECO:0007669"/>
    <property type="project" value="TreeGrafter"/>
</dbReference>
<dbReference type="InterPro" id="IPR000352">
    <property type="entry name" value="Pep_chain_release_fac_I"/>
</dbReference>
<proteinExistence type="predicted"/>
<keyword evidence="3" id="KW-1185">Reference proteome</keyword>
<dbReference type="Gene3D" id="3.30.160.20">
    <property type="match status" value="1"/>
</dbReference>
<dbReference type="PROSITE" id="PS00745">
    <property type="entry name" value="RF_PROK_I"/>
    <property type="match status" value="1"/>
</dbReference>
<dbReference type="AlphaFoldDB" id="F4R3E7"/>
<dbReference type="Pfam" id="PF00472">
    <property type="entry name" value="RF-1"/>
    <property type="match status" value="1"/>
</dbReference>
<dbReference type="PANTHER" id="PTHR11075:SF54">
    <property type="entry name" value="LARGE RIBOSOMAL SUBUNIT PROTEIN ML62"/>
    <property type="match status" value="1"/>
</dbReference>
<dbReference type="OrthoDB" id="270639at2759"/>
<sequence length="130" mass="14876">KDFSLISFSRSGGKGGQNVNKVNTKVTLKIELSNLIPHIPNYWITNLTKSHLYASTSNSIIIQSTLTRSQSQNLEDCWQKLIENLKLISKIGLKGQTSIETIQRVKKLQSIEKIKTLKQKNYRHQIKVNR</sequence>
<dbReference type="PANTHER" id="PTHR11075">
    <property type="entry name" value="PEPTIDE CHAIN RELEASE FACTOR"/>
    <property type="match status" value="1"/>
</dbReference>
<protein>
    <recommendedName>
        <fullName evidence="1">Prokaryotic-type class I peptide chain release factors domain-containing protein</fullName>
    </recommendedName>
</protein>
<dbReference type="GO" id="GO:0005762">
    <property type="term" value="C:mitochondrial large ribosomal subunit"/>
    <property type="evidence" value="ECO:0007669"/>
    <property type="project" value="TreeGrafter"/>
</dbReference>
<dbReference type="KEGG" id="mlr:MELLADRAFT_29757"/>
<evidence type="ECO:0000313" key="2">
    <source>
        <dbReference type="EMBL" id="EGG13182.1"/>
    </source>
</evidence>
<dbReference type="FunCoup" id="F4R3E7">
    <property type="interactions" value="109"/>
</dbReference>
<dbReference type="InterPro" id="IPR052104">
    <property type="entry name" value="Mito_Release_Factor_mL62"/>
</dbReference>
<feature type="domain" description="Prokaryotic-type class I peptide chain release factors" evidence="1">
    <location>
        <begin position="10"/>
        <end position="26"/>
    </location>
</feature>
<dbReference type="HOGENOM" id="CLU_089470_6_3_1"/>
<accession>F4R3E7</accession>
<dbReference type="VEuPathDB" id="FungiDB:MELLADRAFT_29757"/>
<dbReference type="RefSeq" id="XP_007404120.1">
    <property type="nucleotide sequence ID" value="XM_007404058.1"/>
</dbReference>
<dbReference type="eggNOG" id="KOG3429">
    <property type="taxonomic scope" value="Eukaryota"/>
</dbReference>
<dbReference type="EMBL" id="GL883090">
    <property type="protein sequence ID" value="EGG13182.1"/>
    <property type="molecule type" value="Genomic_DNA"/>
</dbReference>
<reference evidence="3" key="1">
    <citation type="journal article" date="2011" name="Proc. Natl. Acad. Sci. U.S.A.">
        <title>Obligate biotrophy features unraveled by the genomic analysis of rust fungi.</title>
        <authorList>
            <person name="Duplessis S."/>
            <person name="Cuomo C.A."/>
            <person name="Lin Y.-C."/>
            <person name="Aerts A."/>
            <person name="Tisserant E."/>
            <person name="Veneault-Fourrey C."/>
            <person name="Joly D.L."/>
            <person name="Hacquard S."/>
            <person name="Amselem J."/>
            <person name="Cantarel B.L."/>
            <person name="Chiu R."/>
            <person name="Coutinho P.M."/>
            <person name="Feau N."/>
            <person name="Field M."/>
            <person name="Frey P."/>
            <person name="Gelhaye E."/>
            <person name="Goldberg J."/>
            <person name="Grabherr M.G."/>
            <person name="Kodira C.D."/>
            <person name="Kohler A."/>
            <person name="Kuees U."/>
            <person name="Lindquist E.A."/>
            <person name="Lucas S.M."/>
            <person name="Mago R."/>
            <person name="Mauceli E."/>
            <person name="Morin E."/>
            <person name="Murat C."/>
            <person name="Pangilinan J.L."/>
            <person name="Park R."/>
            <person name="Pearson M."/>
            <person name="Quesneville H."/>
            <person name="Rouhier N."/>
            <person name="Sakthikumar S."/>
            <person name="Salamov A.A."/>
            <person name="Schmutz J."/>
            <person name="Selles B."/>
            <person name="Shapiro H."/>
            <person name="Tanguay P."/>
            <person name="Tuskan G.A."/>
            <person name="Henrissat B."/>
            <person name="Van de Peer Y."/>
            <person name="Rouze P."/>
            <person name="Ellis J.G."/>
            <person name="Dodds P.N."/>
            <person name="Schein J.E."/>
            <person name="Zhong S."/>
            <person name="Hamelin R.C."/>
            <person name="Grigoriev I.V."/>
            <person name="Szabo L.J."/>
            <person name="Martin F."/>
        </authorList>
    </citation>
    <scope>NUCLEOTIDE SEQUENCE [LARGE SCALE GENOMIC DNA]</scope>
    <source>
        <strain evidence="3">98AG31 / pathotype 3-4-7</strain>
    </source>
</reference>
<name>F4R3E7_MELLP</name>
<dbReference type="SUPFAM" id="SSF110916">
    <property type="entry name" value="Peptidyl-tRNA hydrolase domain-like"/>
    <property type="match status" value="1"/>
</dbReference>